<protein>
    <recommendedName>
        <fullName evidence="3">mRNA interferase MazF</fullName>
    </recommendedName>
</protein>
<dbReference type="AlphaFoldDB" id="A0A562V2T2"/>
<reference evidence="1 2" key="1">
    <citation type="journal article" date="2013" name="Stand. Genomic Sci.">
        <title>Genomic Encyclopedia of Type Strains, Phase I: The one thousand microbial genomes (KMG-I) project.</title>
        <authorList>
            <person name="Kyrpides N.C."/>
            <person name="Woyke T."/>
            <person name="Eisen J.A."/>
            <person name="Garrity G."/>
            <person name="Lilburn T.G."/>
            <person name="Beck B.J."/>
            <person name="Whitman W.B."/>
            <person name="Hugenholtz P."/>
            <person name="Klenk H.P."/>
        </authorList>
    </citation>
    <scope>NUCLEOTIDE SEQUENCE [LARGE SCALE GENOMIC DNA]</scope>
    <source>
        <strain evidence="1 2">DSM 45044</strain>
    </source>
</reference>
<organism evidence="1 2">
    <name type="scientific">Stackebrandtia albiflava</name>
    <dbReference type="NCBI Taxonomy" id="406432"/>
    <lineage>
        <taxon>Bacteria</taxon>
        <taxon>Bacillati</taxon>
        <taxon>Actinomycetota</taxon>
        <taxon>Actinomycetes</taxon>
        <taxon>Glycomycetales</taxon>
        <taxon>Glycomycetaceae</taxon>
        <taxon>Stackebrandtia</taxon>
    </lineage>
</organism>
<evidence type="ECO:0008006" key="3">
    <source>
        <dbReference type="Google" id="ProtNLM"/>
    </source>
</evidence>
<sequence length="98" mass="10617">MLRTGDVCTNLDNPALRLCVISNRMHLDTGTGRVMVCPVVPGRPPLDELVGIVPCSGDRALLPEMTHWLPTVVLEPTGERVGSGEVAEAVRLLYSLIR</sequence>
<dbReference type="OrthoDB" id="4731447at2"/>
<keyword evidence="2" id="KW-1185">Reference proteome</keyword>
<dbReference type="Proteomes" id="UP000321617">
    <property type="component" value="Unassembled WGS sequence"/>
</dbReference>
<evidence type="ECO:0000313" key="1">
    <source>
        <dbReference type="EMBL" id="TWJ12194.1"/>
    </source>
</evidence>
<proteinExistence type="predicted"/>
<dbReference type="RefSeq" id="WP_147139121.1">
    <property type="nucleotide sequence ID" value="NZ_BAABIJ010000002.1"/>
</dbReference>
<comment type="caution">
    <text evidence="1">The sequence shown here is derived from an EMBL/GenBank/DDBJ whole genome shotgun (WGS) entry which is preliminary data.</text>
</comment>
<accession>A0A562V2T2</accession>
<name>A0A562V2T2_9ACTN</name>
<gene>
    <name evidence="1" type="ORF">LX16_2949</name>
</gene>
<evidence type="ECO:0000313" key="2">
    <source>
        <dbReference type="Proteomes" id="UP000321617"/>
    </source>
</evidence>
<dbReference type="EMBL" id="VLLL01000006">
    <property type="protein sequence ID" value="TWJ12194.1"/>
    <property type="molecule type" value="Genomic_DNA"/>
</dbReference>